<evidence type="ECO:0000256" key="3">
    <source>
        <dbReference type="ARBA" id="ARBA00022723"/>
    </source>
</evidence>
<evidence type="ECO:0000256" key="9">
    <source>
        <dbReference type="SAM" id="MobiDB-lite"/>
    </source>
</evidence>
<dbReference type="FunFam" id="2.70.210.12:FF:000001">
    <property type="entry name" value="GTPase Obg"/>
    <property type="match status" value="1"/>
</dbReference>
<evidence type="ECO:0000256" key="8">
    <source>
        <dbReference type="HAMAP-Rule" id="MF_01454"/>
    </source>
</evidence>
<gene>
    <name evidence="12" type="primary">obgE</name>
    <name evidence="8" type="synonym">obg</name>
    <name evidence="12" type="ORF">K4G66_20365</name>
</gene>
<dbReference type="InterPro" id="IPR036726">
    <property type="entry name" value="GTP1_OBG_dom_sf"/>
</dbReference>
<feature type="binding site" evidence="8">
    <location>
        <position position="176"/>
    </location>
    <ligand>
        <name>Mg(2+)</name>
        <dbReference type="ChEBI" id="CHEBI:18420"/>
    </ligand>
</feature>
<dbReference type="PANTHER" id="PTHR11702">
    <property type="entry name" value="DEVELOPMENTALLY REGULATED GTP-BINDING PROTEIN-RELATED"/>
    <property type="match status" value="1"/>
</dbReference>
<dbReference type="PROSITE" id="PS51710">
    <property type="entry name" value="G_OBG"/>
    <property type="match status" value="1"/>
</dbReference>
<evidence type="ECO:0000256" key="7">
    <source>
        <dbReference type="ARBA" id="ARBA00023134"/>
    </source>
</evidence>
<keyword evidence="6 8" id="KW-0460">Magnesium</keyword>
<keyword evidence="7 8" id="KW-0342">GTP-binding</keyword>
<comment type="similarity">
    <text evidence="1 8">Belongs to the TRAFAC class OBG-HflX-like GTPase superfamily. OBG GTPase family.</text>
</comment>
<accession>A0AA49GHG6</accession>
<dbReference type="NCBIfam" id="NF008956">
    <property type="entry name" value="PRK12299.1"/>
    <property type="match status" value="1"/>
</dbReference>
<dbReference type="Gene3D" id="3.40.50.300">
    <property type="entry name" value="P-loop containing nucleotide triphosphate hydrolases"/>
    <property type="match status" value="1"/>
</dbReference>
<feature type="binding site" evidence="8">
    <location>
        <position position="196"/>
    </location>
    <ligand>
        <name>Mg(2+)</name>
        <dbReference type="ChEBI" id="CHEBI:18420"/>
    </ligand>
</feature>
<dbReference type="NCBIfam" id="TIGR00231">
    <property type="entry name" value="small_GTP"/>
    <property type="match status" value="1"/>
</dbReference>
<dbReference type="HAMAP" id="MF_01454">
    <property type="entry name" value="GTPase_Obg"/>
    <property type="match status" value="1"/>
</dbReference>
<dbReference type="GO" id="GO:0003924">
    <property type="term" value="F:GTPase activity"/>
    <property type="evidence" value="ECO:0007669"/>
    <property type="project" value="UniProtKB-UniRule"/>
</dbReference>
<dbReference type="SUPFAM" id="SSF52540">
    <property type="entry name" value="P-loop containing nucleoside triphosphate hydrolases"/>
    <property type="match status" value="1"/>
</dbReference>
<comment type="subunit">
    <text evidence="8">Monomer.</text>
</comment>
<feature type="binding site" evidence="8">
    <location>
        <begin position="194"/>
        <end position="198"/>
    </location>
    <ligand>
        <name>GTP</name>
        <dbReference type="ChEBI" id="CHEBI:37565"/>
    </ligand>
</feature>
<dbReference type="GO" id="GO:0042254">
    <property type="term" value="P:ribosome biogenesis"/>
    <property type="evidence" value="ECO:0007669"/>
    <property type="project" value="UniProtKB-UniRule"/>
</dbReference>
<evidence type="ECO:0000256" key="6">
    <source>
        <dbReference type="ARBA" id="ARBA00022842"/>
    </source>
</evidence>
<dbReference type="PROSITE" id="PS00905">
    <property type="entry name" value="GTP1_OBG"/>
    <property type="match status" value="1"/>
</dbReference>
<dbReference type="GO" id="GO:0005737">
    <property type="term" value="C:cytoplasm"/>
    <property type="evidence" value="ECO:0007669"/>
    <property type="project" value="UniProtKB-SubCell"/>
</dbReference>
<feature type="compositionally biased region" description="Gly residues" evidence="9">
    <location>
        <begin position="36"/>
        <end position="46"/>
    </location>
</feature>
<comment type="function">
    <text evidence="8">An essential GTPase which binds GTP, GDP and possibly (p)ppGpp with moderate affinity, with high nucleotide exchange rates and a fairly low GTP hydrolysis rate. Plays a role in control of the cell cycle, stress response, ribosome biogenesis and in those bacteria that undergo differentiation, in morphogenesis control.</text>
</comment>
<dbReference type="Pfam" id="PF01018">
    <property type="entry name" value="GTP1_OBG"/>
    <property type="match status" value="1"/>
</dbReference>
<feature type="binding site" evidence="8">
    <location>
        <begin position="283"/>
        <end position="286"/>
    </location>
    <ligand>
        <name>GTP</name>
        <dbReference type="ChEBI" id="CHEBI:37565"/>
    </ligand>
</feature>
<proteinExistence type="inferred from homology"/>
<evidence type="ECO:0000259" key="10">
    <source>
        <dbReference type="PROSITE" id="PS51710"/>
    </source>
</evidence>
<dbReference type="InterPro" id="IPR005225">
    <property type="entry name" value="Small_GTP-bd"/>
</dbReference>
<dbReference type="NCBIfam" id="NF008955">
    <property type="entry name" value="PRK12297.1"/>
    <property type="match status" value="1"/>
</dbReference>
<evidence type="ECO:0000259" key="11">
    <source>
        <dbReference type="PROSITE" id="PS51883"/>
    </source>
</evidence>
<dbReference type="Gene3D" id="2.70.210.12">
    <property type="entry name" value="GTP1/OBG domain"/>
    <property type="match status" value="1"/>
</dbReference>
<feature type="binding site" evidence="8">
    <location>
        <begin position="216"/>
        <end position="219"/>
    </location>
    <ligand>
        <name>GTP</name>
        <dbReference type="ChEBI" id="CHEBI:37565"/>
    </ligand>
</feature>
<evidence type="ECO:0000256" key="1">
    <source>
        <dbReference type="ARBA" id="ARBA00007699"/>
    </source>
</evidence>
<dbReference type="InterPro" id="IPR045086">
    <property type="entry name" value="OBG_GTPase"/>
</dbReference>
<dbReference type="SUPFAM" id="SSF82051">
    <property type="entry name" value="Obg GTP-binding protein N-terminal domain"/>
    <property type="match status" value="1"/>
</dbReference>
<dbReference type="PANTHER" id="PTHR11702:SF31">
    <property type="entry name" value="MITOCHONDRIAL RIBOSOME-ASSOCIATED GTPASE 2"/>
    <property type="match status" value="1"/>
</dbReference>
<organism evidence="12">
    <name type="scientific">Roseihalotalea indica</name>
    <dbReference type="NCBI Taxonomy" id="2867963"/>
    <lineage>
        <taxon>Bacteria</taxon>
        <taxon>Pseudomonadati</taxon>
        <taxon>Bacteroidota</taxon>
        <taxon>Cytophagia</taxon>
        <taxon>Cytophagales</taxon>
        <taxon>Catalimonadaceae</taxon>
        <taxon>Roseihalotalea</taxon>
    </lineage>
</organism>
<reference evidence="12" key="1">
    <citation type="journal article" date="2023" name="Comput. Struct. Biotechnol. J.">
        <title>Discovery of a novel marine Bacteroidetes with a rich repertoire of carbohydrate-active enzymes.</title>
        <authorList>
            <person name="Chen B."/>
            <person name="Liu G."/>
            <person name="Chen Q."/>
            <person name="Wang H."/>
            <person name="Liu L."/>
            <person name="Tang K."/>
        </authorList>
    </citation>
    <scope>NUCLEOTIDE SEQUENCE</scope>
    <source>
        <strain evidence="12">TK19036</strain>
    </source>
</reference>
<dbReference type="EMBL" id="CP120682">
    <property type="protein sequence ID" value="WKN34732.1"/>
    <property type="molecule type" value="Genomic_DNA"/>
</dbReference>
<feature type="domain" description="Obg" evidence="11">
    <location>
        <begin position="4"/>
        <end position="162"/>
    </location>
</feature>
<dbReference type="AlphaFoldDB" id="A0AA49GHG6"/>
<feature type="binding site" evidence="8">
    <location>
        <begin position="169"/>
        <end position="176"/>
    </location>
    <ligand>
        <name>GTP</name>
        <dbReference type="ChEBI" id="CHEBI:37565"/>
    </ligand>
</feature>
<dbReference type="PRINTS" id="PR00326">
    <property type="entry name" value="GTP1OBG"/>
</dbReference>
<dbReference type="InterPro" id="IPR006074">
    <property type="entry name" value="GTP1-OBG_CS"/>
</dbReference>
<dbReference type="InterPro" id="IPR014100">
    <property type="entry name" value="GTP-bd_Obg/CgtA"/>
</dbReference>
<dbReference type="PROSITE" id="PS51883">
    <property type="entry name" value="OBG"/>
    <property type="match status" value="1"/>
</dbReference>
<evidence type="ECO:0000256" key="5">
    <source>
        <dbReference type="ARBA" id="ARBA00022801"/>
    </source>
</evidence>
<feature type="domain" description="OBG-type G" evidence="10">
    <location>
        <begin position="163"/>
        <end position="329"/>
    </location>
</feature>
<comment type="cofactor">
    <cofactor evidence="8">
        <name>Mg(2+)</name>
        <dbReference type="ChEBI" id="CHEBI:18420"/>
    </cofactor>
</comment>
<protein>
    <recommendedName>
        <fullName evidence="8">GTPase Obg</fullName>
        <ecNumber evidence="8">3.6.5.-</ecNumber>
    </recommendedName>
    <alternativeName>
        <fullName evidence="8">GTP-binding protein Obg</fullName>
    </alternativeName>
</protein>
<comment type="subcellular location">
    <subcellularLocation>
        <location evidence="8">Cytoplasm</location>
    </subcellularLocation>
</comment>
<dbReference type="GO" id="GO:0005525">
    <property type="term" value="F:GTP binding"/>
    <property type="evidence" value="ECO:0007669"/>
    <property type="project" value="UniProtKB-UniRule"/>
</dbReference>
<evidence type="ECO:0000256" key="4">
    <source>
        <dbReference type="ARBA" id="ARBA00022741"/>
    </source>
</evidence>
<dbReference type="GO" id="GO:0043022">
    <property type="term" value="F:ribosome binding"/>
    <property type="evidence" value="ECO:0007669"/>
    <property type="project" value="UniProtKB-ARBA"/>
</dbReference>
<dbReference type="GO" id="GO:0000287">
    <property type="term" value="F:magnesium ion binding"/>
    <property type="evidence" value="ECO:0007669"/>
    <property type="project" value="InterPro"/>
</dbReference>
<dbReference type="InterPro" id="IPR006169">
    <property type="entry name" value="GTP1_OBG_dom"/>
</dbReference>
<dbReference type="EC" id="3.6.5.-" evidence="8"/>
<dbReference type="CDD" id="cd01898">
    <property type="entry name" value="Obg"/>
    <property type="match status" value="1"/>
</dbReference>
<keyword evidence="4 8" id="KW-0547">Nucleotide-binding</keyword>
<dbReference type="NCBIfam" id="TIGR02729">
    <property type="entry name" value="Obg_CgtA"/>
    <property type="match status" value="1"/>
</dbReference>
<dbReference type="PIRSF" id="PIRSF002401">
    <property type="entry name" value="GTP_bd_Obg/CgtA"/>
    <property type="match status" value="1"/>
</dbReference>
<keyword evidence="3 8" id="KW-0479">Metal-binding</keyword>
<dbReference type="InterPro" id="IPR031167">
    <property type="entry name" value="G_OBG"/>
</dbReference>
<feature type="region of interest" description="Disordered" evidence="9">
    <location>
        <begin position="20"/>
        <end position="46"/>
    </location>
</feature>
<evidence type="ECO:0000313" key="12">
    <source>
        <dbReference type="EMBL" id="WKN34732.1"/>
    </source>
</evidence>
<dbReference type="Pfam" id="PF01926">
    <property type="entry name" value="MMR_HSR1"/>
    <property type="match status" value="1"/>
</dbReference>
<keyword evidence="2 8" id="KW-0963">Cytoplasm</keyword>
<dbReference type="InterPro" id="IPR006073">
    <property type="entry name" value="GTP-bd"/>
</dbReference>
<sequence length="330" mass="36137">MSSPNFIDYVKFHARSGKGGAGSAHFRREKFVPKGGPDGGDGGRGGHIILRGNTQLWTLLHLKYRKHVMAKNGEGGGPSRKSGAQGEDIILEVPLGTIARLDETDEVVAEITEDGQEVIILEGGRGGLGNDHFKSSTNQSPHYAQPGEPNKEAWFILELKVLADVGLIGFPNAGKSTLLSVISAAKPEIADYPFTTLTPNLGVVEYRDFQSFIVADIPGIIEGAAEGKGLGTRFLRHIERNSILLFLIPADADDINQEYQTLLQELEAYNPEMLDKKRLLAISKADLLDEELQTAIRSEIDVSLPFIFISSVSQYHIQELKDLIWQTLHA</sequence>
<keyword evidence="5 8" id="KW-0378">Hydrolase</keyword>
<name>A0AA49GHG6_9BACT</name>
<evidence type="ECO:0000256" key="2">
    <source>
        <dbReference type="ARBA" id="ARBA00022490"/>
    </source>
</evidence>
<feature type="binding site" evidence="8">
    <location>
        <begin position="310"/>
        <end position="312"/>
    </location>
    <ligand>
        <name>GTP</name>
        <dbReference type="ChEBI" id="CHEBI:37565"/>
    </ligand>
</feature>
<reference evidence="12" key="2">
    <citation type="journal article" date="2024" name="Antonie Van Leeuwenhoek">
        <title>Roseihalotalea indica gen. nov., sp. nov., a halophilic Bacteroidetes from mesopelagic Southwest Indian Ocean with higher carbohydrate metabolic potential.</title>
        <authorList>
            <person name="Chen B."/>
            <person name="Zhang M."/>
            <person name="Lin D."/>
            <person name="Ye J."/>
            <person name="Tang K."/>
        </authorList>
    </citation>
    <scope>NUCLEOTIDE SEQUENCE</scope>
    <source>
        <strain evidence="12">TK19036</strain>
    </source>
</reference>
<dbReference type="InterPro" id="IPR027417">
    <property type="entry name" value="P-loop_NTPase"/>
</dbReference>